<dbReference type="InterPro" id="IPR050397">
    <property type="entry name" value="Env_Response_Regulators"/>
</dbReference>
<evidence type="ECO:0000313" key="3">
    <source>
        <dbReference type="Proteomes" id="UP001596084"/>
    </source>
</evidence>
<name>A0ABW0Q6A7_9BURK</name>
<dbReference type="RefSeq" id="WP_068835526.1">
    <property type="nucleotide sequence ID" value="NZ_JBHSMX010000010.1"/>
</dbReference>
<dbReference type="InterPro" id="IPR018488">
    <property type="entry name" value="cNMP-bd_CS"/>
</dbReference>
<dbReference type="CDD" id="cd00038">
    <property type="entry name" value="CAP_ED"/>
    <property type="match status" value="1"/>
</dbReference>
<dbReference type="SUPFAM" id="SSF51206">
    <property type="entry name" value="cAMP-binding domain-like"/>
    <property type="match status" value="1"/>
</dbReference>
<comment type="caution">
    <text evidence="2">The sequence shown here is derived from an EMBL/GenBank/DDBJ whole genome shotgun (WGS) entry which is preliminary data.</text>
</comment>
<dbReference type="Proteomes" id="UP001596084">
    <property type="component" value="Unassembled WGS sequence"/>
</dbReference>
<dbReference type="PROSITE" id="PS00888">
    <property type="entry name" value="CNMP_BINDING_1"/>
    <property type="match status" value="1"/>
</dbReference>
<keyword evidence="3" id="KW-1185">Reference proteome</keyword>
<dbReference type="PANTHER" id="PTHR24567">
    <property type="entry name" value="CRP FAMILY TRANSCRIPTIONAL REGULATORY PROTEIN"/>
    <property type="match status" value="1"/>
</dbReference>
<dbReference type="Gene3D" id="2.60.120.10">
    <property type="entry name" value="Jelly Rolls"/>
    <property type="match status" value="1"/>
</dbReference>
<evidence type="ECO:0000259" key="1">
    <source>
        <dbReference type="PROSITE" id="PS50042"/>
    </source>
</evidence>
<evidence type="ECO:0000313" key="2">
    <source>
        <dbReference type="EMBL" id="MFC5520243.1"/>
    </source>
</evidence>
<dbReference type="InterPro" id="IPR000595">
    <property type="entry name" value="cNMP-bd_dom"/>
</dbReference>
<sequence length="194" mass="21165">MKTLEEQLEAAGLHVFGCCERISDYGPDLLQNAPLLQDFTPAEADILGASMRLVRAEPGQVLIREGDAGDWMLLLLKGTVDVTKRMQSVAEANAQAQDDGLANEAPREVAVSRVAVLRRGAAMGEMSMLDSEPRYSSCIAIEAVEAAALGRHEIALLIRDHPGVGAKLMVKITQLMAQRLRNVSNHLVRLLRKR</sequence>
<proteinExistence type="predicted"/>
<dbReference type="InterPro" id="IPR018490">
    <property type="entry name" value="cNMP-bd_dom_sf"/>
</dbReference>
<dbReference type="SMART" id="SM00100">
    <property type="entry name" value="cNMP"/>
    <property type="match status" value="1"/>
</dbReference>
<dbReference type="EMBL" id="JBHSMX010000010">
    <property type="protein sequence ID" value="MFC5520243.1"/>
    <property type="molecule type" value="Genomic_DNA"/>
</dbReference>
<dbReference type="InterPro" id="IPR014710">
    <property type="entry name" value="RmlC-like_jellyroll"/>
</dbReference>
<organism evidence="2 3">
    <name type="scientific">Polaromonas jejuensis</name>
    <dbReference type="NCBI Taxonomy" id="457502"/>
    <lineage>
        <taxon>Bacteria</taxon>
        <taxon>Pseudomonadati</taxon>
        <taxon>Pseudomonadota</taxon>
        <taxon>Betaproteobacteria</taxon>
        <taxon>Burkholderiales</taxon>
        <taxon>Comamonadaceae</taxon>
        <taxon>Polaromonas</taxon>
    </lineage>
</organism>
<gene>
    <name evidence="2" type="ORF">ACFPP7_04845</name>
</gene>
<reference evidence="3" key="1">
    <citation type="journal article" date="2019" name="Int. J. Syst. Evol. Microbiol.">
        <title>The Global Catalogue of Microorganisms (GCM) 10K type strain sequencing project: providing services to taxonomists for standard genome sequencing and annotation.</title>
        <authorList>
            <consortium name="The Broad Institute Genomics Platform"/>
            <consortium name="The Broad Institute Genome Sequencing Center for Infectious Disease"/>
            <person name="Wu L."/>
            <person name="Ma J."/>
        </authorList>
    </citation>
    <scope>NUCLEOTIDE SEQUENCE [LARGE SCALE GENOMIC DNA]</scope>
    <source>
        <strain evidence="3">CGMCC 4.7277</strain>
    </source>
</reference>
<dbReference type="PANTHER" id="PTHR24567:SF74">
    <property type="entry name" value="HTH-TYPE TRANSCRIPTIONAL REGULATOR ARCR"/>
    <property type="match status" value="1"/>
</dbReference>
<feature type="domain" description="Cyclic nucleotide-binding" evidence="1">
    <location>
        <begin position="35"/>
        <end position="158"/>
    </location>
</feature>
<accession>A0ABW0Q6A7</accession>
<dbReference type="PROSITE" id="PS50042">
    <property type="entry name" value="CNMP_BINDING_3"/>
    <property type="match status" value="1"/>
</dbReference>
<protein>
    <submittedName>
        <fullName evidence="2">Crp/Fnr family transcriptional regulator</fullName>
    </submittedName>
</protein>